<name>A0ABD3QN30_9STRA</name>
<organism evidence="2 3">
    <name type="scientific">Cyclotella cryptica</name>
    <dbReference type="NCBI Taxonomy" id="29204"/>
    <lineage>
        <taxon>Eukaryota</taxon>
        <taxon>Sar</taxon>
        <taxon>Stramenopiles</taxon>
        <taxon>Ochrophyta</taxon>
        <taxon>Bacillariophyta</taxon>
        <taxon>Coscinodiscophyceae</taxon>
        <taxon>Thalassiosirophycidae</taxon>
        <taxon>Stephanodiscales</taxon>
        <taxon>Stephanodiscaceae</taxon>
        <taxon>Cyclotella</taxon>
    </lineage>
</organism>
<accession>A0ABD3QN30</accession>
<protein>
    <submittedName>
        <fullName evidence="2">Uncharacterized protein</fullName>
    </submittedName>
</protein>
<dbReference type="EMBL" id="JABMIG020000025">
    <property type="protein sequence ID" value="KAL3801650.1"/>
    <property type="molecule type" value="Genomic_DNA"/>
</dbReference>
<sequence>MTSTAGSSSNSSNIIALSSALFLLSLSLLAIPKGNIIEPTASTGPLRQSRTVLASSALIGDDPASSDDDTEFYYIFLQKFPLEHTFRSIFHTEVVLCPRATFSDDDFVSTLDGMLATLTPSRFSIINGDEAGSSMAPGEKVPFVEVSKDIWSTQSSPGCIQLGYGGSSCTTPCCSVPHKSKNVAYALNSLEAVIPNAMGEYKELFLYGSTQMKHAEDAAFRAICHGHYGAIEEGRLPPCVSNWAGTDYNPLTNNCNTFTSTLLKCVFGLSDAKPSLWVSDLINVKCPIEKGEDGQSDIEHCMIPGNYVAGMTPGEVSVKLE</sequence>
<feature type="chain" id="PRO_5044774323" evidence="1">
    <location>
        <begin position="37"/>
        <end position="321"/>
    </location>
</feature>
<evidence type="ECO:0000313" key="2">
    <source>
        <dbReference type="EMBL" id="KAL3801650.1"/>
    </source>
</evidence>
<evidence type="ECO:0000313" key="3">
    <source>
        <dbReference type="Proteomes" id="UP001516023"/>
    </source>
</evidence>
<dbReference type="AlphaFoldDB" id="A0ABD3QN30"/>
<proteinExistence type="predicted"/>
<reference evidence="2 3" key="1">
    <citation type="journal article" date="2020" name="G3 (Bethesda)">
        <title>Improved Reference Genome for Cyclotella cryptica CCMP332, a Model for Cell Wall Morphogenesis, Salinity Adaptation, and Lipid Production in Diatoms (Bacillariophyta).</title>
        <authorList>
            <person name="Roberts W.R."/>
            <person name="Downey K.M."/>
            <person name="Ruck E.C."/>
            <person name="Traller J.C."/>
            <person name="Alverson A.J."/>
        </authorList>
    </citation>
    <scope>NUCLEOTIDE SEQUENCE [LARGE SCALE GENOMIC DNA]</scope>
    <source>
        <strain evidence="2 3">CCMP332</strain>
    </source>
</reference>
<dbReference type="Proteomes" id="UP001516023">
    <property type="component" value="Unassembled WGS sequence"/>
</dbReference>
<keyword evidence="3" id="KW-1185">Reference proteome</keyword>
<comment type="caution">
    <text evidence="2">The sequence shown here is derived from an EMBL/GenBank/DDBJ whole genome shotgun (WGS) entry which is preliminary data.</text>
</comment>
<keyword evidence="1" id="KW-0732">Signal</keyword>
<feature type="signal peptide" evidence="1">
    <location>
        <begin position="1"/>
        <end position="36"/>
    </location>
</feature>
<gene>
    <name evidence="2" type="ORF">HJC23_013155</name>
</gene>
<evidence type="ECO:0000256" key="1">
    <source>
        <dbReference type="SAM" id="SignalP"/>
    </source>
</evidence>